<dbReference type="PANTHER" id="PTHR23088:SF27">
    <property type="entry name" value="DEAMINATED GLUTATHIONE AMIDASE"/>
    <property type="match status" value="1"/>
</dbReference>
<feature type="domain" description="CN hydrolase" evidence="3">
    <location>
        <begin position="1"/>
        <end position="246"/>
    </location>
</feature>
<dbReference type="InterPro" id="IPR036526">
    <property type="entry name" value="C-N_Hydrolase_sf"/>
</dbReference>
<gene>
    <name evidence="4" type="ORF">AB0E61_25405</name>
</gene>
<proteinExistence type="inferred from homology"/>
<feature type="region of interest" description="Disordered" evidence="2">
    <location>
        <begin position="199"/>
        <end position="219"/>
    </location>
</feature>
<dbReference type="Pfam" id="PF00795">
    <property type="entry name" value="CN_hydrolase"/>
    <property type="match status" value="1"/>
</dbReference>
<evidence type="ECO:0000256" key="2">
    <source>
        <dbReference type="SAM" id="MobiDB-lite"/>
    </source>
</evidence>
<comment type="similarity">
    <text evidence="1">Belongs to the carbon-nitrogen hydrolase superfamily. NIT1/NIT2 family.</text>
</comment>
<dbReference type="GO" id="GO:0016787">
    <property type="term" value="F:hydrolase activity"/>
    <property type="evidence" value="ECO:0007669"/>
    <property type="project" value="UniProtKB-KW"/>
</dbReference>
<sequence>MRIALCQMTSTDDPRQNLALLTEHVRRAAADGARLAVLPEAAMCRFGVPLGPVAEPLDGPWADGVRAAARAAGITVVAGMFTPAPGGRVANTLLATGPGTDTSYDKIHLYDAFGFRESDTVAAGDRVVTIDVDDLRVGLATCYDLRFPELFRAHADAGATVSVLPASWGAGPGKRDQWELLVRARALDATVWLAAVGQSAPDPAADPEQPTKAPTGVGHSMLVAPDGTVRARLGAAPDTVTAAVDAAETTRIRRAVAVLDNRRLRDGDVR</sequence>
<dbReference type="PROSITE" id="PS01227">
    <property type="entry name" value="UPF0012"/>
    <property type="match status" value="1"/>
</dbReference>
<comment type="caution">
    <text evidence="4">The sequence shown here is derived from an EMBL/GenBank/DDBJ whole genome shotgun (WGS) entry which is preliminary data.</text>
</comment>
<dbReference type="SUPFAM" id="SSF56317">
    <property type="entry name" value="Carbon-nitrogen hydrolase"/>
    <property type="match status" value="1"/>
</dbReference>
<protein>
    <submittedName>
        <fullName evidence="4">Carbon-nitrogen hydrolase family protein</fullName>
    </submittedName>
</protein>
<accession>A0ABV2Z619</accession>
<dbReference type="Gene3D" id="3.60.110.10">
    <property type="entry name" value="Carbon-nitrogen hydrolase"/>
    <property type="match status" value="1"/>
</dbReference>
<evidence type="ECO:0000256" key="1">
    <source>
        <dbReference type="ARBA" id="ARBA00010613"/>
    </source>
</evidence>
<dbReference type="InterPro" id="IPR001110">
    <property type="entry name" value="UPF0012_CS"/>
</dbReference>
<reference evidence="4 5" key="1">
    <citation type="submission" date="2024-06" db="EMBL/GenBank/DDBJ databases">
        <title>The Natural Products Discovery Center: Release of the First 8490 Sequenced Strains for Exploring Actinobacteria Biosynthetic Diversity.</title>
        <authorList>
            <person name="Kalkreuter E."/>
            <person name="Kautsar S.A."/>
            <person name="Yang D."/>
            <person name="Bader C.D."/>
            <person name="Teijaro C.N."/>
            <person name="Fluegel L."/>
            <person name="Davis C.M."/>
            <person name="Simpson J.R."/>
            <person name="Lauterbach L."/>
            <person name="Steele A.D."/>
            <person name="Gui C."/>
            <person name="Meng S."/>
            <person name="Li G."/>
            <person name="Viehrig K."/>
            <person name="Ye F."/>
            <person name="Su P."/>
            <person name="Kiefer A.F."/>
            <person name="Nichols A."/>
            <person name="Cepeda A.J."/>
            <person name="Yan W."/>
            <person name="Fan B."/>
            <person name="Jiang Y."/>
            <person name="Adhikari A."/>
            <person name="Zheng C.-J."/>
            <person name="Schuster L."/>
            <person name="Cowan T.M."/>
            <person name="Smanski M.J."/>
            <person name="Chevrette M.G."/>
            <person name="De Carvalho L.P.S."/>
            <person name="Shen B."/>
        </authorList>
    </citation>
    <scope>NUCLEOTIDE SEQUENCE [LARGE SCALE GENOMIC DNA]</scope>
    <source>
        <strain evidence="4 5">NPDC033039</strain>
    </source>
</reference>
<evidence type="ECO:0000259" key="3">
    <source>
        <dbReference type="PROSITE" id="PS50263"/>
    </source>
</evidence>
<organism evidence="4 5">
    <name type="scientific">Streptomyces catenulae</name>
    <dbReference type="NCBI Taxonomy" id="66875"/>
    <lineage>
        <taxon>Bacteria</taxon>
        <taxon>Bacillati</taxon>
        <taxon>Actinomycetota</taxon>
        <taxon>Actinomycetes</taxon>
        <taxon>Kitasatosporales</taxon>
        <taxon>Streptomycetaceae</taxon>
        <taxon>Streptomyces</taxon>
    </lineage>
</organism>
<dbReference type="CDD" id="cd07581">
    <property type="entry name" value="nitrilase_3"/>
    <property type="match status" value="1"/>
</dbReference>
<dbReference type="InterPro" id="IPR003010">
    <property type="entry name" value="C-N_Hydrolase"/>
</dbReference>
<name>A0ABV2Z619_9ACTN</name>
<evidence type="ECO:0000313" key="4">
    <source>
        <dbReference type="EMBL" id="MEU3713421.1"/>
    </source>
</evidence>
<dbReference type="Proteomes" id="UP001550853">
    <property type="component" value="Unassembled WGS sequence"/>
</dbReference>
<dbReference type="EMBL" id="JBEZVI010000025">
    <property type="protein sequence ID" value="MEU3713421.1"/>
    <property type="molecule type" value="Genomic_DNA"/>
</dbReference>
<keyword evidence="5" id="KW-1185">Reference proteome</keyword>
<dbReference type="PANTHER" id="PTHR23088">
    <property type="entry name" value="NITRILASE-RELATED"/>
    <property type="match status" value="1"/>
</dbReference>
<evidence type="ECO:0000313" key="5">
    <source>
        <dbReference type="Proteomes" id="UP001550853"/>
    </source>
</evidence>
<keyword evidence="4" id="KW-0378">Hydrolase</keyword>
<dbReference type="RefSeq" id="WP_030281289.1">
    <property type="nucleotide sequence ID" value="NZ_JBEZVI010000025.1"/>
</dbReference>
<dbReference type="PROSITE" id="PS50263">
    <property type="entry name" value="CN_HYDROLASE"/>
    <property type="match status" value="1"/>
</dbReference>